<evidence type="ECO:0000313" key="2">
    <source>
        <dbReference type="Proteomes" id="UP000730739"/>
    </source>
</evidence>
<proteinExistence type="predicted"/>
<protein>
    <submittedName>
        <fullName evidence="1">Uncharacterized protein</fullName>
    </submittedName>
</protein>
<comment type="caution">
    <text evidence="1">The sequence shown here is derived from an EMBL/GenBank/DDBJ whole genome shotgun (WGS) entry which is preliminary data.</text>
</comment>
<sequence>MGIVTLVLTVCLVSAPEKCREEIVQLQGAGSLTQCMHQSLFYVAEWSEHHPALRVKKWRCKPAEIDRLI</sequence>
<accession>A0ABS4QTE6</accession>
<keyword evidence="2" id="KW-1185">Reference proteome</keyword>
<organism evidence="1 2">
    <name type="scientific">Sinorhizobium kostiense</name>
    <dbReference type="NCBI Taxonomy" id="76747"/>
    <lineage>
        <taxon>Bacteria</taxon>
        <taxon>Pseudomonadati</taxon>
        <taxon>Pseudomonadota</taxon>
        <taxon>Alphaproteobacteria</taxon>
        <taxon>Hyphomicrobiales</taxon>
        <taxon>Rhizobiaceae</taxon>
        <taxon>Sinorhizobium/Ensifer group</taxon>
        <taxon>Sinorhizobium</taxon>
    </lineage>
</organism>
<dbReference type="EMBL" id="JAGILA010000001">
    <property type="protein sequence ID" value="MBP2233938.1"/>
    <property type="molecule type" value="Genomic_DNA"/>
</dbReference>
<name>A0ABS4QTE6_9HYPH</name>
<dbReference type="Proteomes" id="UP000730739">
    <property type="component" value="Unassembled WGS sequence"/>
</dbReference>
<gene>
    <name evidence="1" type="ORF">J2Z31_000428</name>
</gene>
<reference evidence="1 2" key="1">
    <citation type="submission" date="2021-03" db="EMBL/GenBank/DDBJ databases">
        <title>Genomic Encyclopedia of Type Strains, Phase IV (KMG-IV): sequencing the most valuable type-strain genomes for metagenomic binning, comparative biology and taxonomic classification.</title>
        <authorList>
            <person name="Goeker M."/>
        </authorList>
    </citation>
    <scope>NUCLEOTIDE SEQUENCE [LARGE SCALE GENOMIC DNA]</scope>
    <source>
        <strain evidence="1 2">DSM 13372</strain>
    </source>
</reference>
<evidence type="ECO:0000313" key="1">
    <source>
        <dbReference type="EMBL" id="MBP2233938.1"/>
    </source>
</evidence>
<dbReference type="RefSeq" id="WP_234939221.1">
    <property type="nucleotide sequence ID" value="NZ_JAGILA010000001.1"/>
</dbReference>